<evidence type="ECO:0000313" key="4">
    <source>
        <dbReference type="Proteomes" id="UP000000272"/>
    </source>
</evidence>
<dbReference type="GO" id="GO:0010181">
    <property type="term" value="F:FMN binding"/>
    <property type="evidence" value="ECO:0007669"/>
    <property type="project" value="InterPro"/>
</dbReference>
<proteinExistence type="inferred from homology"/>
<dbReference type="RefSeq" id="WP_013276932.1">
    <property type="nucleotide sequence ID" value="NC_014377.1"/>
</dbReference>
<dbReference type="EMBL" id="CP002131">
    <property type="protein sequence ID" value="ADL08924.1"/>
    <property type="molecule type" value="Genomic_DNA"/>
</dbReference>
<dbReference type="PANTHER" id="PTHR43567">
    <property type="entry name" value="FLAVOREDOXIN-RELATED-RELATED"/>
    <property type="match status" value="1"/>
</dbReference>
<dbReference type="InterPro" id="IPR012349">
    <property type="entry name" value="Split_barrel_FMN-bd"/>
</dbReference>
<dbReference type="PANTHER" id="PTHR43567:SF5">
    <property type="entry name" value="HYPOTHETICAL CYTOSOLIC PROTEIN"/>
    <property type="match status" value="1"/>
</dbReference>
<gene>
    <name evidence="3" type="ordered locus">Toce_2212</name>
</gene>
<dbReference type="STRING" id="555079.Toce_2212"/>
<name>D9S145_THEOJ</name>
<dbReference type="Proteomes" id="UP000000272">
    <property type="component" value="Chromosome"/>
</dbReference>
<dbReference type="HOGENOM" id="CLU_102849_0_0_9"/>
<dbReference type="Gene3D" id="2.30.110.10">
    <property type="entry name" value="Electron Transport, Fmn-binding Protein, Chain A"/>
    <property type="match status" value="1"/>
</dbReference>
<feature type="domain" description="Flavin reductase like" evidence="2">
    <location>
        <begin position="24"/>
        <end position="169"/>
    </location>
</feature>
<dbReference type="KEGG" id="toc:Toce_2212"/>
<dbReference type="Pfam" id="PF01613">
    <property type="entry name" value="Flavin_Reduct"/>
    <property type="match status" value="1"/>
</dbReference>
<organism evidence="3 4">
    <name type="scientific">Thermosediminibacter oceani (strain ATCC BAA-1034 / DSM 16646 / JW/IW-1228P)</name>
    <dbReference type="NCBI Taxonomy" id="555079"/>
    <lineage>
        <taxon>Bacteria</taxon>
        <taxon>Bacillati</taxon>
        <taxon>Bacillota</taxon>
        <taxon>Clostridia</taxon>
        <taxon>Thermosediminibacterales</taxon>
        <taxon>Thermosediminibacteraceae</taxon>
        <taxon>Thermosediminibacter</taxon>
    </lineage>
</organism>
<dbReference type="InterPro" id="IPR052174">
    <property type="entry name" value="Flavoredoxin"/>
</dbReference>
<protein>
    <submittedName>
        <fullName evidence="3">Flavin reductase domain protein FMN-binding protein</fullName>
    </submittedName>
</protein>
<dbReference type="GO" id="GO:0016646">
    <property type="term" value="F:oxidoreductase activity, acting on the CH-NH group of donors, NAD or NADP as acceptor"/>
    <property type="evidence" value="ECO:0007669"/>
    <property type="project" value="UniProtKB-ARBA"/>
</dbReference>
<evidence type="ECO:0000259" key="2">
    <source>
        <dbReference type="Pfam" id="PF01613"/>
    </source>
</evidence>
<comment type="similarity">
    <text evidence="1">Belongs to the flavoredoxin family.</text>
</comment>
<dbReference type="eggNOG" id="COG1853">
    <property type="taxonomic scope" value="Bacteria"/>
</dbReference>
<keyword evidence="4" id="KW-1185">Reference proteome</keyword>
<evidence type="ECO:0000256" key="1">
    <source>
        <dbReference type="ARBA" id="ARBA00038054"/>
    </source>
</evidence>
<evidence type="ECO:0000313" key="3">
    <source>
        <dbReference type="EMBL" id="ADL08924.1"/>
    </source>
</evidence>
<dbReference type="AlphaFoldDB" id="D9S145"/>
<accession>D9S145</accession>
<dbReference type="InterPro" id="IPR002563">
    <property type="entry name" value="Flavin_Rdtase-like_dom"/>
</dbReference>
<reference evidence="3 4" key="1">
    <citation type="journal article" date="2010" name="Stand. Genomic Sci.">
        <title>Complete genome sequence of Thermosediminibacter oceani type strain (JW/IW-1228P).</title>
        <authorList>
            <person name="Pitluck S."/>
            <person name="Yasawong M."/>
            <person name="Munk C."/>
            <person name="Nolan M."/>
            <person name="Lapidus A."/>
            <person name="Lucas S."/>
            <person name="Glavina Del Rio T."/>
            <person name="Tice H."/>
            <person name="Cheng J.F."/>
            <person name="Bruce D."/>
            <person name="Detter C."/>
            <person name="Tapia R."/>
            <person name="Han C."/>
            <person name="Goodwin L."/>
            <person name="Liolios K."/>
            <person name="Ivanova N."/>
            <person name="Mavromatis K."/>
            <person name="Mikhailova N."/>
            <person name="Pati A."/>
            <person name="Chen A."/>
            <person name="Palaniappan K."/>
            <person name="Land M."/>
            <person name="Hauser L."/>
            <person name="Chang Y.J."/>
            <person name="Jeffries C.D."/>
            <person name="Rohde M."/>
            <person name="Spring S."/>
            <person name="Sikorski J."/>
            <person name="Goker M."/>
            <person name="Woyke T."/>
            <person name="Bristow J."/>
            <person name="Eisen J.A."/>
            <person name="Markowitz V."/>
            <person name="Hugenholtz P."/>
            <person name="Kyrpides N.C."/>
            <person name="Klenk H.P."/>
        </authorList>
    </citation>
    <scope>NUCLEOTIDE SEQUENCE [LARGE SCALE GENOMIC DNA]</scope>
    <source>
        <strain evidence="4">ATCC BAA-1034 / DSM 16646 / JW/IW-1228P</strain>
    </source>
</reference>
<sequence>MYKDVRIEEVAEKVLEQLKKGAFLTVKSGDTINTMTIAWGTLGYVWHRPVFMAMVRPSRYTFDLIEKASSFTVSFPLNDRMKDALKICGTKSGRDVDKFKECGLSLLPGKTVDTPVIDGCDIHFECGIIYKSPLHPEQIPAEVKALYYGTGDYHVLYFGEILAVRMRDED</sequence>
<dbReference type="OrthoDB" id="9791490at2"/>
<dbReference type="SUPFAM" id="SSF50475">
    <property type="entry name" value="FMN-binding split barrel"/>
    <property type="match status" value="1"/>
</dbReference>